<evidence type="ECO:0000313" key="6">
    <source>
        <dbReference type="Proteomes" id="UP000642829"/>
    </source>
</evidence>
<dbReference type="Proteomes" id="UP000642829">
    <property type="component" value="Unassembled WGS sequence"/>
</dbReference>
<keyword evidence="2" id="KW-0223">Dioxygenase</keyword>
<comment type="similarity">
    <text evidence="1">Belongs to the aspartyl/asparaginyl beta-hydroxylase family.</text>
</comment>
<dbReference type="Gene3D" id="2.60.120.330">
    <property type="entry name" value="B-lactam Antibiotic, Isopenicillin N Synthase, Chain"/>
    <property type="match status" value="1"/>
</dbReference>
<dbReference type="SUPFAM" id="SSF51197">
    <property type="entry name" value="Clavaminate synthase-like"/>
    <property type="match status" value="1"/>
</dbReference>
<reference evidence="5" key="2">
    <citation type="submission" date="2020-09" db="EMBL/GenBank/DDBJ databases">
        <authorList>
            <person name="Sun Q."/>
            <person name="Kim S."/>
        </authorList>
    </citation>
    <scope>NUCLEOTIDE SEQUENCE</scope>
    <source>
        <strain evidence="5">KCTC 12870</strain>
    </source>
</reference>
<comment type="caution">
    <text evidence="5">The sequence shown here is derived from an EMBL/GenBank/DDBJ whole genome shotgun (WGS) entry which is preliminary data.</text>
</comment>
<keyword evidence="6" id="KW-1185">Reference proteome</keyword>
<accession>A0A8J3DEH6</accession>
<dbReference type="InterPro" id="IPR007803">
    <property type="entry name" value="Asp/Arg/Pro-Hydrxlase"/>
</dbReference>
<dbReference type="PANTHER" id="PTHR46332:SF5">
    <property type="entry name" value="ASPARTATE BETA-HYDROXYLASE DOMAIN CONTAINING 2"/>
    <property type="match status" value="1"/>
</dbReference>
<feature type="domain" description="Aspartyl/asparaginy/proline hydroxylase" evidence="4">
    <location>
        <begin position="54"/>
        <end position="210"/>
    </location>
</feature>
<organism evidence="5 6">
    <name type="scientific">Cerasicoccus arenae</name>
    <dbReference type="NCBI Taxonomy" id="424488"/>
    <lineage>
        <taxon>Bacteria</taxon>
        <taxon>Pseudomonadati</taxon>
        <taxon>Verrucomicrobiota</taxon>
        <taxon>Opitutia</taxon>
        <taxon>Puniceicoccales</taxon>
        <taxon>Cerasicoccaceae</taxon>
        <taxon>Cerasicoccus</taxon>
    </lineage>
</organism>
<gene>
    <name evidence="5" type="ORF">GCM10007047_30650</name>
</gene>
<dbReference type="PANTHER" id="PTHR46332">
    <property type="entry name" value="ASPARTATE BETA-HYDROXYLASE DOMAIN-CONTAINING PROTEIN 2"/>
    <property type="match status" value="1"/>
</dbReference>
<dbReference type="GO" id="GO:0051213">
    <property type="term" value="F:dioxygenase activity"/>
    <property type="evidence" value="ECO:0007669"/>
    <property type="project" value="UniProtKB-KW"/>
</dbReference>
<keyword evidence="3" id="KW-0560">Oxidoreductase</keyword>
<dbReference type="InterPro" id="IPR027443">
    <property type="entry name" value="IPNS-like_sf"/>
</dbReference>
<dbReference type="GO" id="GO:0016020">
    <property type="term" value="C:membrane"/>
    <property type="evidence" value="ECO:0007669"/>
    <property type="project" value="TreeGrafter"/>
</dbReference>
<proteinExistence type="inferred from homology"/>
<sequence length="263" mass="30756">MEPKKAPLKQNRSTFDKIFDALIDWVEARNIQFSKVGNPPIYDNSLFPWAEEIEKDWKKIRLELEDVLKDREDLPSFHEITKEVETITTDSHWKTFFLAGYGIECDENRRRCPETIKALGKIPGMKTAMFSILSEGKHIPAHRGPYNGVLRYHLGLVVPEPREQCRIRVHDEFYSWSEGKGVIFDDSFDHEVWNDTPGVRVVLFVDFQRPERGFGHWLNSLVINLAKHTPYLKEANKNQKEWEKKFYANKKKKEAPEKVGAGR</sequence>
<name>A0A8J3DEH6_9BACT</name>
<reference evidence="5" key="1">
    <citation type="journal article" date="2014" name="Int. J. Syst. Evol. Microbiol.">
        <title>Complete genome sequence of Corynebacterium casei LMG S-19264T (=DSM 44701T), isolated from a smear-ripened cheese.</title>
        <authorList>
            <consortium name="US DOE Joint Genome Institute (JGI-PGF)"/>
            <person name="Walter F."/>
            <person name="Albersmeier A."/>
            <person name="Kalinowski J."/>
            <person name="Ruckert C."/>
        </authorList>
    </citation>
    <scope>NUCLEOTIDE SEQUENCE</scope>
    <source>
        <strain evidence="5">KCTC 12870</strain>
    </source>
</reference>
<dbReference type="AlphaFoldDB" id="A0A8J3DEH6"/>
<dbReference type="Pfam" id="PF05118">
    <property type="entry name" value="Asp_Arg_Hydrox"/>
    <property type="match status" value="1"/>
</dbReference>
<evidence type="ECO:0000256" key="3">
    <source>
        <dbReference type="ARBA" id="ARBA00023002"/>
    </source>
</evidence>
<protein>
    <recommendedName>
        <fullName evidence="4">Aspartyl/asparaginy/proline hydroxylase domain-containing protein</fullName>
    </recommendedName>
</protein>
<evidence type="ECO:0000256" key="2">
    <source>
        <dbReference type="ARBA" id="ARBA00022964"/>
    </source>
</evidence>
<dbReference type="InterPro" id="IPR051821">
    <property type="entry name" value="Asp/Asn_beta-hydroxylase"/>
</dbReference>
<evidence type="ECO:0000259" key="4">
    <source>
        <dbReference type="Pfam" id="PF05118"/>
    </source>
</evidence>
<dbReference type="EMBL" id="BMXG01000025">
    <property type="protein sequence ID" value="GHC11206.1"/>
    <property type="molecule type" value="Genomic_DNA"/>
</dbReference>
<dbReference type="RefSeq" id="WP_189516837.1">
    <property type="nucleotide sequence ID" value="NZ_BMXG01000025.1"/>
</dbReference>
<evidence type="ECO:0000256" key="1">
    <source>
        <dbReference type="ARBA" id="ARBA00007730"/>
    </source>
</evidence>
<evidence type="ECO:0000313" key="5">
    <source>
        <dbReference type="EMBL" id="GHC11206.1"/>
    </source>
</evidence>